<evidence type="ECO:0000313" key="5">
    <source>
        <dbReference type="EMBL" id="OAP57551.1"/>
    </source>
</evidence>
<dbReference type="PANTHER" id="PTHR10039">
    <property type="entry name" value="AMELOGENIN"/>
    <property type="match status" value="1"/>
</dbReference>
<dbReference type="Gene3D" id="1.25.40.20">
    <property type="entry name" value="Ankyrin repeat-containing domain"/>
    <property type="match status" value="3"/>
</dbReference>
<dbReference type="RefSeq" id="XP_018690918.1">
    <property type="nucleotide sequence ID" value="XM_018839797.1"/>
</dbReference>
<name>A0A178ZDM2_9EURO</name>
<reference evidence="5 6" key="1">
    <citation type="submission" date="2016-04" db="EMBL/GenBank/DDBJ databases">
        <title>Draft genome of Fonsecaea erecta CBS 125763.</title>
        <authorList>
            <person name="Weiss V.A."/>
            <person name="Vicente V.A."/>
            <person name="Raittz R.T."/>
            <person name="Moreno L.F."/>
            <person name="De Souza E.M."/>
            <person name="Pedrosa F.O."/>
            <person name="Steffens M.B."/>
            <person name="Faoro H."/>
            <person name="Tadra-Sfeir M.Z."/>
            <person name="Najafzadeh M.J."/>
            <person name="Felipe M.S."/>
            <person name="Teixeira M."/>
            <person name="Sun J."/>
            <person name="Xi L."/>
            <person name="Gomes R."/>
            <person name="De Azevedo C.M."/>
            <person name="Salgado C.G."/>
            <person name="Da Silva M.B."/>
            <person name="Nascimento M.F."/>
            <person name="Queiroz-Telles F."/>
            <person name="Attili D.S."/>
            <person name="Gorbushina A."/>
        </authorList>
    </citation>
    <scope>NUCLEOTIDE SEQUENCE [LARGE SCALE GENOMIC DNA]</scope>
    <source>
        <strain evidence="5 6">CBS 125763</strain>
    </source>
</reference>
<dbReference type="InterPro" id="IPR027417">
    <property type="entry name" value="P-loop_NTPase"/>
</dbReference>
<keyword evidence="6" id="KW-1185">Reference proteome</keyword>
<dbReference type="InterPro" id="IPR054471">
    <property type="entry name" value="GPIID_WHD"/>
</dbReference>
<dbReference type="InterPro" id="IPR036770">
    <property type="entry name" value="Ankyrin_rpt-contain_sf"/>
</dbReference>
<dbReference type="InterPro" id="IPR056884">
    <property type="entry name" value="NPHP3-like_N"/>
</dbReference>
<feature type="domain" description="Nephrocystin 3-like N-terminal" evidence="4">
    <location>
        <begin position="185"/>
        <end position="361"/>
    </location>
</feature>
<comment type="caution">
    <text evidence="5">The sequence shown here is derived from an EMBL/GenBank/DDBJ whole genome shotgun (WGS) entry which is preliminary data.</text>
</comment>
<dbReference type="SUPFAM" id="SSF52540">
    <property type="entry name" value="P-loop containing nucleoside triphosphate hydrolases"/>
    <property type="match status" value="1"/>
</dbReference>
<dbReference type="PROSITE" id="PS50297">
    <property type="entry name" value="ANK_REP_REGION"/>
    <property type="match status" value="1"/>
</dbReference>
<dbReference type="Pfam" id="PF12796">
    <property type="entry name" value="Ank_2"/>
    <property type="match status" value="1"/>
</dbReference>
<dbReference type="Pfam" id="PF22939">
    <property type="entry name" value="WHD_GPIID"/>
    <property type="match status" value="1"/>
</dbReference>
<evidence type="ECO:0000313" key="6">
    <source>
        <dbReference type="Proteomes" id="UP000078343"/>
    </source>
</evidence>
<dbReference type="InterPro" id="IPR002110">
    <property type="entry name" value="Ankyrin_rpt"/>
</dbReference>
<dbReference type="GeneID" id="30012457"/>
<evidence type="ECO:0000256" key="1">
    <source>
        <dbReference type="ARBA" id="ARBA00022737"/>
    </source>
</evidence>
<evidence type="ECO:0000256" key="2">
    <source>
        <dbReference type="PROSITE-ProRule" id="PRU00023"/>
    </source>
</evidence>
<dbReference type="AlphaFoldDB" id="A0A178ZDM2"/>
<protein>
    <submittedName>
        <fullName evidence="5">Uncharacterized protein</fullName>
    </submittedName>
</protein>
<dbReference type="Gene3D" id="3.40.50.300">
    <property type="entry name" value="P-loop containing nucleotide triphosphate hydrolases"/>
    <property type="match status" value="1"/>
</dbReference>
<dbReference type="PANTHER" id="PTHR10039:SF15">
    <property type="entry name" value="NACHT DOMAIN-CONTAINING PROTEIN"/>
    <property type="match status" value="1"/>
</dbReference>
<evidence type="ECO:0000259" key="3">
    <source>
        <dbReference type="Pfam" id="PF22939"/>
    </source>
</evidence>
<dbReference type="EMBL" id="LVYI01000007">
    <property type="protein sequence ID" value="OAP57551.1"/>
    <property type="molecule type" value="Genomic_DNA"/>
</dbReference>
<evidence type="ECO:0000259" key="4">
    <source>
        <dbReference type="Pfam" id="PF24883"/>
    </source>
</evidence>
<organism evidence="5 6">
    <name type="scientific">Fonsecaea erecta</name>
    <dbReference type="NCBI Taxonomy" id="1367422"/>
    <lineage>
        <taxon>Eukaryota</taxon>
        <taxon>Fungi</taxon>
        <taxon>Dikarya</taxon>
        <taxon>Ascomycota</taxon>
        <taxon>Pezizomycotina</taxon>
        <taxon>Eurotiomycetes</taxon>
        <taxon>Chaetothyriomycetidae</taxon>
        <taxon>Chaetothyriales</taxon>
        <taxon>Herpotrichiellaceae</taxon>
        <taxon>Fonsecaea</taxon>
    </lineage>
</organism>
<dbReference type="SUPFAM" id="SSF48403">
    <property type="entry name" value="Ankyrin repeat"/>
    <property type="match status" value="2"/>
</dbReference>
<keyword evidence="1" id="KW-0677">Repeat</keyword>
<dbReference type="OrthoDB" id="195446at2759"/>
<dbReference type="STRING" id="1367422.A0A178ZDM2"/>
<feature type="domain" description="GPI inositol-deacylase winged helix" evidence="3">
    <location>
        <begin position="472"/>
        <end position="550"/>
    </location>
</feature>
<dbReference type="Pfam" id="PF24883">
    <property type="entry name" value="NPHP3_N"/>
    <property type="match status" value="1"/>
</dbReference>
<dbReference type="PROSITE" id="PS50088">
    <property type="entry name" value="ANK_REPEAT"/>
    <property type="match status" value="1"/>
</dbReference>
<sequence length="1074" mass="120523">MSFGFSVSDFLAVADLLESTRKRFKGAPAEYNALADETRTLQIVVNDIRVQVEDDEIAHSIKVALRSAKNNCESVLKDLNAVIDAHTELGSAPAGPRKIPRRIWKRLRWDPTEAEQLRLRLNASVHLLVAVRQSVDRTQQRDIAQDLKKLTVSHNSSEMLRVADWLAPDTYSEHQRDYFTRVQAGTGQWVFADPRFCNWFDSRGPSTLLLPGIPGAGKTFVASIIIDRLQAHVSQDDTCGLVFFYSSFKRPATQSCRHIVFSMVRQLYLQQSRKNDVVKSVYEEHIKRQPATSPSLEEACTILEQLLLGFSAVNFVIDALDECKGPEGSADRPWNYIPSLLFRLQEKLKSQMAIKLLATSRPDLEIDGIFLKAERLIIYARDDDLGKFCDSLIPNIRCVAHKTELHPKIKRAICESAGGMFLLAQLHCDTLAAKTKPKDVLRALEAFGRGGDALDRAYQDTLTRIQSQPEEYSVLAKKVLVCITYSAEPLTLDQVRHALAVDQETRELDPEYDLDNPDDVVSSCAGLVTIDSESKIIRLVHYTTQSFLESLGNRLLSDPHDFLASCCLDYLHLDVFARDHGDWYDGPPHSLQFPFLKYSVQYWNWHLSSGSGDIALRQKVFSFLDDSARVTTALYSLNRYLAGSHASGALHLLATMGLNDWIGDYINRGPPTDWNGSDQMSCIECRRYGPCMTDNATPWVTWLTSWSDSFNRTPLSSAIREHHESTAILLIDLNNKVLDEVDVYGRNPLHYASSYDLSAVALKILEKPEKVSWYQYRDPIGRTLLCVAALYGLEAVVDRLLELVSAFAYSDAISYTTWKGPKHETPLWSAARMGHLGIVKKLLANSRGRELNLPNLKGETPLHAAVRGDHLEVIQYLMSQDGIETDRRDLGGCSALHLARSRHVIEYLLSTGLFSADSTDFRGQTVLIHAVLNAGLEAVVYLTSRQDVDVNGTDQYGMNALMAAASIAFADAIAHLAPLVRDVDSTDKAGRTTLHYLCLCSRLVRRDSRSRFQARLDALVRNGASLDIKNNDSLTPYDVLRSRWRDSLNGTDEREILEGWMLIMESYMSATAEE</sequence>
<keyword evidence="2" id="KW-0040">ANK repeat</keyword>
<feature type="repeat" description="ANK" evidence="2">
    <location>
        <begin position="857"/>
        <end position="879"/>
    </location>
</feature>
<dbReference type="Proteomes" id="UP000078343">
    <property type="component" value="Unassembled WGS sequence"/>
</dbReference>
<dbReference type="SMART" id="SM00248">
    <property type="entry name" value="ANK"/>
    <property type="match status" value="9"/>
</dbReference>
<proteinExistence type="predicted"/>
<gene>
    <name evidence="5" type="ORF">AYL99_08289</name>
</gene>
<accession>A0A178ZDM2</accession>